<dbReference type="AlphaFoldDB" id="A0A4Z0BZV8"/>
<feature type="transmembrane region" description="Helical" evidence="5">
    <location>
        <begin position="118"/>
        <end position="139"/>
    </location>
</feature>
<comment type="function">
    <text evidence="5">Plays a role in cell envelope biogenesis, maintenance of cell envelope integrity and membrane homeostasis.</text>
</comment>
<dbReference type="EMBL" id="SMLL01000001">
    <property type="protein sequence ID" value="TFZ04897.1"/>
    <property type="molecule type" value="Genomic_DNA"/>
</dbReference>
<comment type="subcellular location">
    <subcellularLocation>
        <location evidence="5">Cell inner membrane</location>
        <topology evidence="5">Multi-pass membrane protein</topology>
    </subcellularLocation>
</comment>
<dbReference type="HAMAP" id="MF_00189">
    <property type="entry name" value="YciB"/>
    <property type="match status" value="1"/>
</dbReference>
<reference evidence="6 7" key="1">
    <citation type="submission" date="2019-03" db="EMBL/GenBank/DDBJ databases">
        <title>Ramlibacter rhizophilus CCTCC AB2015357, whole genome shotgun sequence.</title>
        <authorList>
            <person name="Zhang X."/>
            <person name="Feng G."/>
            <person name="Zhu H."/>
        </authorList>
    </citation>
    <scope>NUCLEOTIDE SEQUENCE [LARGE SCALE GENOMIC DNA]</scope>
    <source>
        <strain evidence="6 7">CCTCC AB2015357</strain>
    </source>
</reference>
<proteinExistence type="inferred from homology"/>
<feature type="transmembrane region" description="Helical" evidence="5">
    <location>
        <begin position="80"/>
        <end position="97"/>
    </location>
</feature>
<keyword evidence="7" id="KW-1185">Reference proteome</keyword>
<dbReference type="Pfam" id="PF04279">
    <property type="entry name" value="IspA"/>
    <property type="match status" value="1"/>
</dbReference>
<feature type="transmembrane region" description="Helical" evidence="5">
    <location>
        <begin position="151"/>
        <end position="169"/>
    </location>
</feature>
<evidence type="ECO:0000256" key="1">
    <source>
        <dbReference type="ARBA" id="ARBA00022475"/>
    </source>
</evidence>
<sequence>MKLLLDFFPVILFFVAFKVAGIYWATAVAIVATVLQIGYLRIRQGRTEPMQWLSLGVIVLFGGATLLAHNDTFIKWKPTVLYWLMGGALLVGQLVLRKNFLRSLMGAQMSLPDEAWRMMNWSWTAFFVVMGLLNLWVAYSFDTDTWVNFKLFGGIGLMLIFVLGQALYLNRYLKAEP</sequence>
<protein>
    <recommendedName>
        <fullName evidence="5">Inner membrane-spanning protein YciB</fullName>
    </recommendedName>
</protein>
<evidence type="ECO:0000313" key="6">
    <source>
        <dbReference type="EMBL" id="TFZ04897.1"/>
    </source>
</evidence>
<dbReference type="PANTHER" id="PTHR36917">
    <property type="entry name" value="INTRACELLULAR SEPTATION PROTEIN A-RELATED"/>
    <property type="match status" value="1"/>
</dbReference>
<keyword evidence="4 5" id="KW-0472">Membrane</keyword>
<organism evidence="6 7">
    <name type="scientific">Ramlibacter rhizophilus</name>
    <dbReference type="NCBI Taxonomy" id="1781167"/>
    <lineage>
        <taxon>Bacteria</taxon>
        <taxon>Pseudomonadati</taxon>
        <taxon>Pseudomonadota</taxon>
        <taxon>Betaproteobacteria</taxon>
        <taxon>Burkholderiales</taxon>
        <taxon>Comamonadaceae</taxon>
        <taxon>Ramlibacter</taxon>
    </lineage>
</organism>
<name>A0A4Z0BZV8_9BURK</name>
<feature type="transmembrane region" description="Helical" evidence="5">
    <location>
        <begin position="52"/>
        <end position="68"/>
    </location>
</feature>
<dbReference type="Proteomes" id="UP000297564">
    <property type="component" value="Unassembled WGS sequence"/>
</dbReference>
<evidence type="ECO:0000313" key="7">
    <source>
        <dbReference type="Proteomes" id="UP000297564"/>
    </source>
</evidence>
<dbReference type="RefSeq" id="WP_135283780.1">
    <property type="nucleotide sequence ID" value="NZ_SMLL01000001.1"/>
</dbReference>
<comment type="caution">
    <text evidence="6">The sequence shown here is derived from an EMBL/GenBank/DDBJ whole genome shotgun (WGS) entry which is preliminary data.</text>
</comment>
<evidence type="ECO:0000256" key="4">
    <source>
        <dbReference type="ARBA" id="ARBA00023136"/>
    </source>
</evidence>
<dbReference type="PANTHER" id="PTHR36917:SF1">
    <property type="entry name" value="INNER MEMBRANE-SPANNING PROTEIN YCIB"/>
    <property type="match status" value="1"/>
</dbReference>
<comment type="similarity">
    <text evidence="5">Belongs to the YciB family.</text>
</comment>
<keyword evidence="1 5" id="KW-1003">Cell membrane</keyword>
<evidence type="ECO:0000256" key="2">
    <source>
        <dbReference type="ARBA" id="ARBA00022692"/>
    </source>
</evidence>
<evidence type="ECO:0000256" key="3">
    <source>
        <dbReference type="ARBA" id="ARBA00022989"/>
    </source>
</evidence>
<keyword evidence="2 5" id="KW-0812">Transmembrane</keyword>
<dbReference type="InterPro" id="IPR006008">
    <property type="entry name" value="YciB"/>
</dbReference>
<keyword evidence="3 5" id="KW-1133">Transmembrane helix</keyword>
<gene>
    <name evidence="5" type="primary">yciB</name>
    <name evidence="6" type="ORF">EZ242_03885</name>
</gene>
<dbReference type="NCBIfam" id="NF001325">
    <property type="entry name" value="PRK00259.1-3"/>
    <property type="match status" value="1"/>
</dbReference>
<accession>A0A4Z0BZV8</accession>
<evidence type="ECO:0000256" key="5">
    <source>
        <dbReference type="HAMAP-Rule" id="MF_00189"/>
    </source>
</evidence>
<dbReference type="GO" id="GO:0005886">
    <property type="term" value="C:plasma membrane"/>
    <property type="evidence" value="ECO:0007669"/>
    <property type="project" value="UniProtKB-SubCell"/>
</dbReference>
<feature type="transmembrane region" description="Helical" evidence="5">
    <location>
        <begin position="12"/>
        <end position="40"/>
    </location>
</feature>
<dbReference type="NCBIfam" id="TIGR00997">
    <property type="entry name" value="ispZ"/>
    <property type="match status" value="1"/>
</dbReference>
<dbReference type="OrthoDB" id="9788219at2"/>
<keyword evidence="5" id="KW-0997">Cell inner membrane</keyword>